<accession>A0A285D8G2</accession>
<gene>
    <name evidence="5" type="ORF">SAMN05877753_11368</name>
</gene>
<comment type="similarity">
    <text evidence="2">Belongs to the bacterial solute-binding protein 2 family.</text>
</comment>
<evidence type="ECO:0000256" key="2">
    <source>
        <dbReference type="ARBA" id="ARBA00007639"/>
    </source>
</evidence>
<dbReference type="GO" id="GO:0030246">
    <property type="term" value="F:carbohydrate binding"/>
    <property type="evidence" value="ECO:0007669"/>
    <property type="project" value="UniProtKB-ARBA"/>
</dbReference>
<keyword evidence="3" id="KW-0732">Signal</keyword>
<dbReference type="EMBL" id="OAOP01000013">
    <property type="protein sequence ID" value="SNX75568.1"/>
    <property type="molecule type" value="Genomic_DNA"/>
</dbReference>
<dbReference type="GO" id="GO:0030313">
    <property type="term" value="C:cell envelope"/>
    <property type="evidence" value="ECO:0007669"/>
    <property type="project" value="UniProtKB-SubCell"/>
</dbReference>
<evidence type="ECO:0000313" key="5">
    <source>
        <dbReference type="EMBL" id="SNX75568.1"/>
    </source>
</evidence>
<dbReference type="Proteomes" id="UP000219546">
    <property type="component" value="Unassembled WGS sequence"/>
</dbReference>
<dbReference type="Pfam" id="PF13407">
    <property type="entry name" value="Peripla_BP_4"/>
    <property type="match status" value="1"/>
</dbReference>
<protein>
    <submittedName>
        <fullName evidence="5">Ribose transport system substrate-binding protein</fullName>
    </submittedName>
</protein>
<reference evidence="5 6" key="1">
    <citation type="submission" date="2017-08" db="EMBL/GenBank/DDBJ databases">
        <authorList>
            <person name="de Groot N.N."/>
        </authorList>
    </citation>
    <scope>NUCLEOTIDE SEQUENCE [LARGE SCALE GENOMIC DNA]</scope>
    <source>
        <strain evidence="5 6">JC228</strain>
    </source>
</reference>
<name>A0A285D8G2_9BACI</name>
<dbReference type="InterPro" id="IPR028082">
    <property type="entry name" value="Peripla_BP_I"/>
</dbReference>
<evidence type="ECO:0000256" key="3">
    <source>
        <dbReference type="ARBA" id="ARBA00022729"/>
    </source>
</evidence>
<dbReference type="OrthoDB" id="6196975at2"/>
<dbReference type="PANTHER" id="PTHR46847:SF1">
    <property type="entry name" value="D-ALLOSE-BINDING PERIPLASMIC PROTEIN-RELATED"/>
    <property type="match status" value="1"/>
</dbReference>
<keyword evidence="6" id="KW-1185">Reference proteome</keyword>
<organism evidence="5 6">
    <name type="scientific">Bacillus oleivorans</name>
    <dbReference type="NCBI Taxonomy" id="1448271"/>
    <lineage>
        <taxon>Bacteria</taxon>
        <taxon>Bacillati</taxon>
        <taxon>Bacillota</taxon>
        <taxon>Bacilli</taxon>
        <taxon>Bacillales</taxon>
        <taxon>Bacillaceae</taxon>
        <taxon>Bacillus</taxon>
    </lineage>
</organism>
<proteinExistence type="inferred from homology"/>
<dbReference type="RefSeq" id="WP_097160633.1">
    <property type="nucleotide sequence ID" value="NZ_JBEPMQ010000017.1"/>
</dbReference>
<evidence type="ECO:0000259" key="4">
    <source>
        <dbReference type="Pfam" id="PF13407"/>
    </source>
</evidence>
<dbReference type="SUPFAM" id="SSF53822">
    <property type="entry name" value="Periplasmic binding protein-like I"/>
    <property type="match status" value="1"/>
</dbReference>
<dbReference type="PANTHER" id="PTHR46847">
    <property type="entry name" value="D-ALLOSE-BINDING PERIPLASMIC PROTEIN-RELATED"/>
    <property type="match status" value="1"/>
</dbReference>
<evidence type="ECO:0000313" key="6">
    <source>
        <dbReference type="Proteomes" id="UP000219546"/>
    </source>
</evidence>
<evidence type="ECO:0000256" key="1">
    <source>
        <dbReference type="ARBA" id="ARBA00004196"/>
    </source>
</evidence>
<dbReference type="Gene3D" id="3.40.50.2300">
    <property type="match status" value="2"/>
</dbReference>
<sequence>MSKTGMIIFASIFLFLSYHTIISAEKVFRSEWQMPQIINTPNELENRLVLITQDIDTPFWDKVAKGAIEQAREEGVSLEVWGSYSNNQDEFLRKIDIALYSKVAGIIVQGLDTDEFKNLTKIKASSYGVPIITVANDVPMVESLRRTYVGSDQYEAGQAIAQQLISDMGEEGTVILMYDNQQEFYQEQRLKGIQDVLVKYPDIKIGYAETLDNKDQIVAATQDMLNRMPNAEAIIAVNANFAGTLIQEIGKRSQLEPYYIYTFDDGPESLSLLKDGKVDAMVEQSPERMGKISVQRMVEWLDGETVPLDIDGYFTDIKVIRANDVQ</sequence>
<dbReference type="AlphaFoldDB" id="A0A285D8G2"/>
<feature type="domain" description="Periplasmic binding protein" evidence="4">
    <location>
        <begin position="50"/>
        <end position="304"/>
    </location>
</feature>
<comment type="subcellular location">
    <subcellularLocation>
        <location evidence="1">Cell envelope</location>
    </subcellularLocation>
</comment>
<dbReference type="InterPro" id="IPR025997">
    <property type="entry name" value="SBP_2_dom"/>
</dbReference>